<reference evidence="2 3" key="1">
    <citation type="submission" date="2017-10" db="EMBL/GenBank/DDBJ databases">
        <title>Bifidobacterium genomics.</title>
        <authorList>
            <person name="Lugli G.A."/>
            <person name="Milani C."/>
            <person name="Mancabelli L."/>
        </authorList>
    </citation>
    <scope>NUCLEOTIDE SEQUENCE [LARGE SCALE GENOMIC DNA]</scope>
    <source>
        <strain evidence="2 3">1520B</strain>
    </source>
</reference>
<protein>
    <submittedName>
        <fullName evidence="2">Bacterial Ig-like domain (Group 2)</fullName>
    </submittedName>
</protein>
<dbReference type="SUPFAM" id="SSF69318">
    <property type="entry name" value="Integrin alpha N-terminal domain"/>
    <property type="match status" value="1"/>
</dbReference>
<dbReference type="RefSeq" id="WP_180326366.1">
    <property type="nucleotide sequence ID" value="NZ_PCHH01000011.1"/>
</dbReference>
<dbReference type="InterPro" id="IPR008964">
    <property type="entry name" value="Invasin/intimin_cell_adhesion"/>
</dbReference>
<comment type="caution">
    <text evidence="2">The sequence shown here is derived from an EMBL/GenBank/DDBJ whole genome shotgun (WGS) entry which is preliminary data.</text>
</comment>
<name>A0A2N3R414_9BIFI</name>
<dbReference type="Pfam" id="PF02368">
    <property type="entry name" value="Big_2"/>
    <property type="match status" value="2"/>
</dbReference>
<dbReference type="Gene3D" id="2.60.40.1080">
    <property type="match status" value="2"/>
</dbReference>
<dbReference type="SUPFAM" id="SSF49373">
    <property type="entry name" value="Invasin/intimin cell-adhesion fragments"/>
    <property type="match status" value="2"/>
</dbReference>
<dbReference type="AlphaFoldDB" id="A0A2N3R414"/>
<proteinExistence type="predicted"/>
<dbReference type="InterPro" id="IPR003343">
    <property type="entry name" value="Big_2"/>
</dbReference>
<dbReference type="Proteomes" id="UP000233762">
    <property type="component" value="Unassembled WGS sequence"/>
</dbReference>
<organism evidence="2 3">
    <name type="scientific">Bifidobacterium pseudolongum subsp. globosum</name>
    <dbReference type="NCBI Taxonomy" id="1690"/>
    <lineage>
        <taxon>Bacteria</taxon>
        <taxon>Bacillati</taxon>
        <taxon>Actinomycetota</taxon>
        <taxon>Actinomycetes</taxon>
        <taxon>Bifidobacteriales</taxon>
        <taxon>Bifidobacteriaceae</taxon>
        <taxon>Bifidobacterium</taxon>
    </lineage>
</organism>
<sequence length="428" mass="44474">VKAVKAGMATITATAGGKSATVKVTVASNYVAVSSVSVSPSRLELQRGGSGQLAATVAPSNATDRAVSWRSSNPAVASVDANGRVTALKAGVASVTATAGGVVSPAVAVTVKDSSVVPVTGVKVTDPVSGKLEVTVGSSKTVKASVSPANATDRTVSWSSSAASVAKVDANGKVTGVKEGTAIIVAFSQGHAALVEVTVKAAPRGDTLGIRRGAEYHFRYSLSTGPADKTVRMGMSNDVALVGDWDGDGKDTLMLRRGNMNYVYNDLDGKTLARSFQYGAAGDVVLVGDWDGDGKDTLAIRRGNAFHIRNSLTTGPADRVVNYGLATDQILVGDWDGDGKDTLMVRRGNENHVRNSLTTGKADRIFNYGLASDRILVGDWDADGKDTLMVRRGNENHVRNSLTTGKADRIFNYGLATDTVLVGNWTGR</sequence>
<dbReference type="EMBL" id="PCHH01000011">
    <property type="protein sequence ID" value="PKV02760.1"/>
    <property type="molecule type" value="Genomic_DNA"/>
</dbReference>
<dbReference type="InterPro" id="IPR028994">
    <property type="entry name" value="Integrin_alpha_N"/>
</dbReference>
<feature type="domain" description="BIG2" evidence="1">
    <location>
        <begin position="32"/>
        <end position="109"/>
    </location>
</feature>
<feature type="non-terminal residue" evidence="2">
    <location>
        <position position="1"/>
    </location>
</feature>
<feature type="domain" description="BIG2" evidence="1">
    <location>
        <begin position="118"/>
        <end position="198"/>
    </location>
</feature>
<evidence type="ECO:0000313" key="2">
    <source>
        <dbReference type="EMBL" id="PKV02760.1"/>
    </source>
</evidence>
<dbReference type="SMART" id="SM00635">
    <property type="entry name" value="BID_2"/>
    <property type="match status" value="2"/>
</dbReference>
<gene>
    <name evidence="2" type="ORF">CQR50_1630</name>
</gene>
<evidence type="ECO:0000259" key="1">
    <source>
        <dbReference type="SMART" id="SM00635"/>
    </source>
</evidence>
<evidence type="ECO:0000313" key="3">
    <source>
        <dbReference type="Proteomes" id="UP000233762"/>
    </source>
</evidence>
<accession>A0A2N3R414</accession>